<evidence type="ECO:0000256" key="1">
    <source>
        <dbReference type="ARBA" id="ARBA00004613"/>
    </source>
</evidence>
<sequence length="371" mass="43069">MIWIIFIAVFAGILIYYRNQGVPVMLFHQVHEGSNVKPKELESYFSYLSENKYQTITLREIDALYKAKQKLPEKSIVLTFDDGYYDNYSVVFPLLKKYNLKAIFFVNTLFVGEAYDRSATTYELADQVNSNLIANYFNSLPTQSTQYFSWEEMREMERSGLVDIQCHSHRHGMVFSNTRFKQVVNVHHVSAGDYFVLNGSVQSGFPLFKMRGELTQAGLQIDEAGKALFKEYYSGLEKQALSKKEKKQKAQQFFTEEFIQQHVHAYSDAEFKARVEKEIAENSTQINTHLSHKKALGFAWPYGHQSTVSLPWIKALGITYFFTCKKGTNARILNPDFIYRIELRKVTAKRLITLTKINSNFALGWLYRWIS</sequence>
<organism evidence="4 5">
    <name type="scientific">Cytophaga hutchinsonii (strain ATCC 33406 / DSM 1761 / CIP 103989 / NBRC 15051 / NCIMB 9469 / D465)</name>
    <dbReference type="NCBI Taxonomy" id="269798"/>
    <lineage>
        <taxon>Bacteria</taxon>
        <taxon>Pseudomonadati</taxon>
        <taxon>Bacteroidota</taxon>
        <taxon>Cytophagia</taxon>
        <taxon>Cytophagales</taxon>
        <taxon>Cytophagaceae</taxon>
        <taxon>Cytophaga</taxon>
    </lineage>
</organism>
<dbReference type="GO" id="GO:0005975">
    <property type="term" value="P:carbohydrate metabolic process"/>
    <property type="evidence" value="ECO:0007669"/>
    <property type="project" value="InterPro"/>
</dbReference>
<keyword evidence="4" id="KW-0378">Hydrolase</keyword>
<dbReference type="SUPFAM" id="SSF88713">
    <property type="entry name" value="Glycoside hydrolase/deacetylase"/>
    <property type="match status" value="1"/>
</dbReference>
<dbReference type="InterPro" id="IPR051398">
    <property type="entry name" value="Polysacch_Deacetylase"/>
</dbReference>
<dbReference type="PROSITE" id="PS51677">
    <property type="entry name" value="NODB"/>
    <property type="match status" value="1"/>
</dbReference>
<dbReference type="Proteomes" id="UP000001822">
    <property type="component" value="Chromosome"/>
</dbReference>
<dbReference type="PANTHER" id="PTHR34216:SF3">
    <property type="entry name" value="POLY-BETA-1,6-N-ACETYL-D-GLUCOSAMINE N-DEACETYLASE"/>
    <property type="match status" value="1"/>
</dbReference>
<dbReference type="EMBL" id="CP000383">
    <property type="protein sequence ID" value="ABG57890.1"/>
    <property type="molecule type" value="Genomic_DNA"/>
</dbReference>
<name>A0A6N4SNN9_CYTH3</name>
<reference evidence="4 5" key="1">
    <citation type="journal article" date="2007" name="Appl. Environ. Microbiol.">
        <title>Genome sequence of the cellulolytic gliding bacterium Cytophaga hutchinsonii.</title>
        <authorList>
            <person name="Xie G."/>
            <person name="Bruce D.C."/>
            <person name="Challacombe J.F."/>
            <person name="Chertkov O."/>
            <person name="Detter J.C."/>
            <person name="Gilna P."/>
            <person name="Han C.S."/>
            <person name="Lucas S."/>
            <person name="Misra M."/>
            <person name="Myers G.L."/>
            <person name="Richardson P."/>
            <person name="Tapia R."/>
            <person name="Thayer N."/>
            <person name="Thompson L.S."/>
            <person name="Brettin T.S."/>
            <person name="Henrissat B."/>
            <person name="Wilson D.B."/>
            <person name="McBride M.J."/>
        </authorList>
    </citation>
    <scope>NUCLEOTIDE SEQUENCE [LARGE SCALE GENOMIC DNA]</scope>
    <source>
        <strain evidence="5">ATCC 33406 / DSM 1761 / CIP 103989 / NBRC 15051 / NCIMB 9469 / D465</strain>
    </source>
</reference>
<keyword evidence="2" id="KW-0732">Signal</keyword>
<gene>
    <name evidence="4" type="ordered locus">CHU_0603</name>
</gene>
<dbReference type="GO" id="GO:0005576">
    <property type="term" value="C:extracellular region"/>
    <property type="evidence" value="ECO:0007669"/>
    <property type="project" value="UniProtKB-SubCell"/>
</dbReference>
<comment type="subcellular location">
    <subcellularLocation>
        <location evidence="1">Secreted</location>
    </subcellularLocation>
</comment>
<dbReference type="AlphaFoldDB" id="A0A6N4SNN9"/>
<dbReference type="InterPro" id="IPR002509">
    <property type="entry name" value="NODB_dom"/>
</dbReference>
<evidence type="ECO:0000313" key="4">
    <source>
        <dbReference type="EMBL" id="ABG57890.1"/>
    </source>
</evidence>
<proteinExistence type="predicted"/>
<dbReference type="OrthoDB" id="9778320at2"/>
<feature type="domain" description="NodB homology" evidence="3">
    <location>
        <begin position="74"/>
        <end position="171"/>
    </location>
</feature>
<dbReference type="KEGG" id="chu:CHU_0603"/>
<dbReference type="EC" id="3.5.1.41" evidence="4"/>
<dbReference type="Pfam" id="PF01522">
    <property type="entry name" value="Polysacc_deac_1"/>
    <property type="match status" value="1"/>
</dbReference>
<dbReference type="CDD" id="cd10969">
    <property type="entry name" value="CE4_Ecf1_like_5s"/>
    <property type="match status" value="1"/>
</dbReference>
<dbReference type="InterPro" id="IPR011330">
    <property type="entry name" value="Glyco_hydro/deAcase_b/a-brl"/>
</dbReference>
<keyword evidence="5" id="KW-1185">Reference proteome</keyword>
<evidence type="ECO:0000259" key="3">
    <source>
        <dbReference type="PROSITE" id="PS51677"/>
    </source>
</evidence>
<dbReference type="PANTHER" id="PTHR34216">
    <property type="match status" value="1"/>
</dbReference>
<evidence type="ECO:0000313" key="5">
    <source>
        <dbReference type="Proteomes" id="UP000001822"/>
    </source>
</evidence>
<dbReference type="Gene3D" id="3.20.20.370">
    <property type="entry name" value="Glycoside hydrolase/deacetylase"/>
    <property type="match status" value="1"/>
</dbReference>
<protein>
    <submittedName>
        <fullName evidence="4">Polysaccharide deacetylase</fullName>
        <ecNumber evidence="4">3.5.1.41</ecNumber>
    </submittedName>
</protein>
<accession>A0A6N4SNN9</accession>
<evidence type="ECO:0000256" key="2">
    <source>
        <dbReference type="ARBA" id="ARBA00022729"/>
    </source>
</evidence>
<dbReference type="GO" id="GO:0004099">
    <property type="term" value="F:chitin deacetylase activity"/>
    <property type="evidence" value="ECO:0007669"/>
    <property type="project" value="UniProtKB-EC"/>
</dbReference>
<dbReference type="RefSeq" id="WP_011584006.1">
    <property type="nucleotide sequence ID" value="NC_008255.1"/>
</dbReference>